<organism evidence="4 5">
    <name type="scientific">Agrococcus versicolor</name>
    <dbReference type="NCBI Taxonomy" id="501482"/>
    <lineage>
        <taxon>Bacteria</taxon>
        <taxon>Bacillati</taxon>
        <taxon>Actinomycetota</taxon>
        <taxon>Actinomycetes</taxon>
        <taxon>Micrococcales</taxon>
        <taxon>Microbacteriaceae</taxon>
        <taxon>Agrococcus</taxon>
    </lineage>
</organism>
<dbReference type="GO" id="GO:0032259">
    <property type="term" value="P:methylation"/>
    <property type="evidence" value="ECO:0007669"/>
    <property type="project" value="UniProtKB-KW"/>
</dbReference>
<dbReference type="Pfam" id="PF13649">
    <property type="entry name" value="Methyltransf_25"/>
    <property type="match status" value="1"/>
</dbReference>
<dbReference type="Proteomes" id="UP001501599">
    <property type="component" value="Unassembled WGS sequence"/>
</dbReference>
<dbReference type="GO" id="GO:0008168">
    <property type="term" value="F:methyltransferase activity"/>
    <property type="evidence" value="ECO:0007669"/>
    <property type="project" value="UniProtKB-KW"/>
</dbReference>
<protein>
    <submittedName>
        <fullName evidence="4">Class I SAM-dependent methyltransferase</fullName>
    </submittedName>
</protein>
<reference evidence="4 5" key="1">
    <citation type="journal article" date="2019" name="Int. J. Syst. Evol. Microbiol.">
        <title>The Global Catalogue of Microorganisms (GCM) 10K type strain sequencing project: providing services to taxonomists for standard genome sequencing and annotation.</title>
        <authorList>
            <consortium name="The Broad Institute Genomics Platform"/>
            <consortium name="The Broad Institute Genome Sequencing Center for Infectious Disease"/>
            <person name="Wu L."/>
            <person name="Ma J."/>
        </authorList>
    </citation>
    <scope>NUCLEOTIDE SEQUENCE [LARGE SCALE GENOMIC DNA]</scope>
    <source>
        <strain evidence="4 5">JCM 16026</strain>
    </source>
</reference>
<evidence type="ECO:0000256" key="2">
    <source>
        <dbReference type="SAM" id="MobiDB-lite"/>
    </source>
</evidence>
<feature type="compositionally biased region" description="Basic and acidic residues" evidence="2">
    <location>
        <begin position="1"/>
        <end position="10"/>
    </location>
</feature>
<dbReference type="SUPFAM" id="SSF53335">
    <property type="entry name" value="S-adenosyl-L-methionine-dependent methyltransferases"/>
    <property type="match status" value="1"/>
</dbReference>
<proteinExistence type="predicted"/>
<name>A0ABN3AL39_9MICO</name>
<keyword evidence="5" id="KW-1185">Reference proteome</keyword>
<evidence type="ECO:0000313" key="4">
    <source>
        <dbReference type="EMBL" id="GAA2171815.1"/>
    </source>
</evidence>
<sequence>MTDYDRRIVDLYDDENPDGPDHDRYRKIADDHGARAILDVGCGTGILTVTLAREGRSIVGVDPSPAMLAFARARPGGDEVEWVEGDASAAPMQPVDLAIMTGNVAQHIPDADWPRTLGAIRARMGRGGILAFESRNPAARAWEAWAAEGETSRESVHGPLVEWMDVERADGRVVRLAARTRFVDAAETVTTTLALTFRSRAELERDLARAGFAVETVHGGWHDEPLTDAARIMLVVARAR</sequence>
<feature type="domain" description="Methyltransferase" evidence="3">
    <location>
        <begin position="37"/>
        <end position="128"/>
    </location>
</feature>
<gene>
    <name evidence="4" type="ORF">GCM10009846_07180</name>
</gene>
<keyword evidence="1" id="KW-0808">Transferase</keyword>
<dbReference type="Gene3D" id="3.40.50.150">
    <property type="entry name" value="Vaccinia Virus protein VP39"/>
    <property type="match status" value="1"/>
</dbReference>
<keyword evidence="4" id="KW-0489">Methyltransferase</keyword>
<dbReference type="PANTHER" id="PTHR43861">
    <property type="entry name" value="TRANS-ACONITATE 2-METHYLTRANSFERASE-RELATED"/>
    <property type="match status" value="1"/>
</dbReference>
<evidence type="ECO:0000259" key="3">
    <source>
        <dbReference type="Pfam" id="PF13649"/>
    </source>
</evidence>
<comment type="caution">
    <text evidence="4">The sequence shown here is derived from an EMBL/GenBank/DDBJ whole genome shotgun (WGS) entry which is preliminary data.</text>
</comment>
<feature type="region of interest" description="Disordered" evidence="2">
    <location>
        <begin position="1"/>
        <end position="22"/>
    </location>
</feature>
<dbReference type="RefSeq" id="WP_344340405.1">
    <property type="nucleotide sequence ID" value="NZ_BAAAQT010000005.1"/>
</dbReference>
<accession>A0ABN3AL39</accession>
<dbReference type="InterPro" id="IPR041698">
    <property type="entry name" value="Methyltransf_25"/>
</dbReference>
<evidence type="ECO:0000256" key="1">
    <source>
        <dbReference type="ARBA" id="ARBA00022679"/>
    </source>
</evidence>
<evidence type="ECO:0000313" key="5">
    <source>
        <dbReference type="Proteomes" id="UP001501599"/>
    </source>
</evidence>
<dbReference type="InterPro" id="IPR029063">
    <property type="entry name" value="SAM-dependent_MTases_sf"/>
</dbReference>
<dbReference type="EMBL" id="BAAAQT010000005">
    <property type="protein sequence ID" value="GAA2171815.1"/>
    <property type="molecule type" value="Genomic_DNA"/>
</dbReference>
<dbReference type="CDD" id="cd02440">
    <property type="entry name" value="AdoMet_MTases"/>
    <property type="match status" value="1"/>
</dbReference>